<name>A0ABC9WHW9_GRUJA</name>
<dbReference type="Proteomes" id="UP001623348">
    <property type="component" value="Unassembled WGS sequence"/>
</dbReference>
<dbReference type="AlphaFoldDB" id="A0ABC9WHW9"/>
<accession>A0ABC9WHW9</accession>
<proteinExistence type="predicted"/>
<dbReference type="PANTHER" id="PTHR33395">
    <property type="entry name" value="TRANSCRIPTASE, PUTATIVE-RELATED-RELATED"/>
    <property type="match status" value="1"/>
</dbReference>
<sequence>MGLDRIHPRVLRELVEVLTKPFSIVYQQAWLTEEVPVDCKLANVMLIYKKGRKEDPGNHRPVNLTLVLRKVMEQIILSVITWHVQDNQVIRTSQHGFMKGRSCLTDLISFYDKVTCLVDVVV</sequence>
<evidence type="ECO:0000313" key="2">
    <source>
        <dbReference type="Proteomes" id="UP001623348"/>
    </source>
</evidence>
<protein>
    <submittedName>
        <fullName evidence="1">Mitochondrial enolase superfamily member 1</fullName>
    </submittedName>
</protein>
<comment type="caution">
    <text evidence="1">The sequence shown here is derived from an EMBL/GenBank/DDBJ whole genome shotgun (WGS) entry which is preliminary data.</text>
</comment>
<dbReference type="EMBL" id="BAAFJT010000002">
    <property type="protein sequence ID" value="GAB0184770.1"/>
    <property type="molecule type" value="Genomic_DNA"/>
</dbReference>
<evidence type="ECO:0000313" key="1">
    <source>
        <dbReference type="EMBL" id="GAB0184770.1"/>
    </source>
</evidence>
<gene>
    <name evidence="1" type="ORF">GRJ2_000942300</name>
</gene>
<keyword evidence="2" id="KW-1185">Reference proteome</keyword>
<reference evidence="1 2" key="1">
    <citation type="submission" date="2024-06" db="EMBL/GenBank/DDBJ databases">
        <title>The draft genome of Grus japonensis, version 3.</title>
        <authorList>
            <person name="Nabeshima K."/>
            <person name="Suzuki S."/>
            <person name="Onuma M."/>
        </authorList>
    </citation>
    <scope>NUCLEOTIDE SEQUENCE [LARGE SCALE GENOMIC DNA]</scope>
    <source>
        <strain evidence="1 2">451A</strain>
    </source>
</reference>
<dbReference type="PANTHER" id="PTHR33395:SF22">
    <property type="entry name" value="REVERSE TRANSCRIPTASE DOMAIN-CONTAINING PROTEIN"/>
    <property type="match status" value="1"/>
</dbReference>
<organism evidence="1 2">
    <name type="scientific">Grus japonensis</name>
    <name type="common">Japanese crane</name>
    <name type="synonym">Red-crowned crane</name>
    <dbReference type="NCBI Taxonomy" id="30415"/>
    <lineage>
        <taxon>Eukaryota</taxon>
        <taxon>Metazoa</taxon>
        <taxon>Chordata</taxon>
        <taxon>Craniata</taxon>
        <taxon>Vertebrata</taxon>
        <taxon>Euteleostomi</taxon>
        <taxon>Archelosauria</taxon>
        <taxon>Archosauria</taxon>
        <taxon>Dinosauria</taxon>
        <taxon>Saurischia</taxon>
        <taxon>Theropoda</taxon>
        <taxon>Coelurosauria</taxon>
        <taxon>Aves</taxon>
        <taxon>Neognathae</taxon>
        <taxon>Neoaves</taxon>
        <taxon>Gruiformes</taxon>
        <taxon>Gruidae</taxon>
        <taxon>Grus</taxon>
    </lineage>
</organism>